<accession>A0ABV1N1G5</accession>
<dbReference type="Proteomes" id="UP001472978">
    <property type="component" value="Unassembled WGS sequence"/>
</dbReference>
<sequence>MELIQSGKYSLVHYDPEHDHFIKTFQPKAVDRLRYVLRIRPYPGHNFALIAKRLDELGIATPTIVETARYRSVTENIHGTPLKQLILDSPMLQEQYLDALEAFDRHGIHCRGLHTNNFLVRDHRLVAIDLDAYKAPRWVRYSRREYLDCLKRSLKGQEAFLFTGLLERLGLDENYQPRG</sequence>
<dbReference type="InterPro" id="IPR011009">
    <property type="entry name" value="Kinase-like_dom_sf"/>
</dbReference>
<protein>
    <recommendedName>
        <fullName evidence="3">Toluene tolerance protein</fullName>
    </recommendedName>
</protein>
<evidence type="ECO:0000313" key="1">
    <source>
        <dbReference type="EMBL" id="MEQ6887563.1"/>
    </source>
</evidence>
<dbReference type="SUPFAM" id="SSF56112">
    <property type="entry name" value="Protein kinase-like (PK-like)"/>
    <property type="match status" value="1"/>
</dbReference>
<organism evidence="1 2">
    <name type="scientific">Halomonas pelophila</name>
    <dbReference type="NCBI Taxonomy" id="3151122"/>
    <lineage>
        <taxon>Bacteria</taxon>
        <taxon>Pseudomonadati</taxon>
        <taxon>Pseudomonadota</taxon>
        <taxon>Gammaproteobacteria</taxon>
        <taxon>Oceanospirillales</taxon>
        <taxon>Halomonadaceae</taxon>
        <taxon>Halomonas</taxon>
    </lineage>
</organism>
<proteinExistence type="predicted"/>
<evidence type="ECO:0008006" key="3">
    <source>
        <dbReference type="Google" id="ProtNLM"/>
    </source>
</evidence>
<dbReference type="RefSeq" id="WP_349757117.1">
    <property type="nucleotide sequence ID" value="NZ_JBEGCI010000002.1"/>
</dbReference>
<comment type="caution">
    <text evidence="1">The sequence shown here is derived from an EMBL/GenBank/DDBJ whole genome shotgun (WGS) entry which is preliminary data.</text>
</comment>
<gene>
    <name evidence="1" type="ORF">ABE957_02595</name>
</gene>
<evidence type="ECO:0000313" key="2">
    <source>
        <dbReference type="Proteomes" id="UP001472978"/>
    </source>
</evidence>
<name>A0ABV1N1G5_9GAMM</name>
<keyword evidence="2" id="KW-1185">Reference proteome</keyword>
<reference evidence="1 2" key="1">
    <citation type="submission" date="2024-05" db="EMBL/GenBank/DDBJ databases">
        <title>Halomonas sp. CS7 16S ribosomal RNA gene Genome sequencing and assembly.</title>
        <authorList>
            <person name="Yook S."/>
        </authorList>
    </citation>
    <scope>NUCLEOTIDE SEQUENCE [LARGE SCALE GENOMIC DNA]</scope>
    <source>
        <strain evidence="1 2">CS7</strain>
    </source>
</reference>
<dbReference type="EMBL" id="JBEGCI010000002">
    <property type="protein sequence ID" value="MEQ6887563.1"/>
    <property type="molecule type" value="Genomic_DNA"/>
</dbReference>